<accession>A0A0L8AQR0</accession>
<dbReference type="RefSeq" id="WP_053221710.1">
    <property type="nucleotide sequence ID" value="NZ_JSVA01000001.1"/>
</dbReference>
<dbReference type="PATRIC" id="fig|1566026.4.peg.87"/>
<protein>
    <submittedName>
        <fullName evidence="2">Uncharacterized protein</fullName>
    </submittedName>
</protein>
<comment type="caution">
    <text evidence="2">The sequence shown here is derived from an EMBL/GenBank/DDBJ whole genome shotgun (WGS) entry which is preliminary data.</text>
</comment>
<dbReference type="Proteomes" id="UP000036908">
    <property type="component" value="Unassembled WGS sequence"/>
</dbReference>
<reference evidence="3" key="1">
    <citation type="submission" date="2014-11" db="EMBL/GenBank/DDBJ databases">
        <title>Genome sequencing of Roseivirga sp. D-25.</title>
        <authorList>
            <person name="Selvaratnam C."/>
            <person name="Thevarajoo S."/>
            <person name="Goh K.M."/>
            <person name="Eee R."/>
            <person name="Chan K.-G."/>
            <person name="Chong C.S."/>
        </authorList>
    </citation>
    <scope>NUCLEOTIDE SEQUENCE [LARGE SCALE GENOMIC DNA]</scope>
    <source>
        <strain evidence="3">D-25</strain>
    </source>
</reference>
<dbReference type="EMBL" id="JSVA01000001">
    <property type="protein sequence ID" value="KOF04560.1"/>
    <property type="molecule type" value="Genomic_DNA"/>
</dbReference>
<proteinExistence type="predicted"/>
<sequence length="458" mass="51898">MKNRFTFLLFALLLSIPVVGQEIPSKMLDYAKRFNDKSKHIEVTYRGKFIKSIYGDRTIESYLIGAVFQKENGDLLSLTFPAENGAMMKPLIALKETVEIKVSGDQEFLEKAPYKTTSTRKAEKELSKKISGIGSLLEVRTKKEVFLIERKSIEANKRGLRNSQTFETVIAAKVLSSTKIKGREYLLFLENGDSLLAKKSISNNDDHIESNFVSYVRPVKNYIAGSVVKTKNTLEMAHGMIIGTKYGSSIMPSFGQISMFLDHKTGIANELIPNEFGLISYLKTQSDSEKVTYRFSENDAKAIDSFIQKHKNEELTLFYRNRTNNGYFRSEHYNFLYALCTNKDTLRLYGFAQAKENYETESEEVSGVVTGIDLERVNKDDVLRGVVLDDKSYIKISTRIASSISNLIKEGKTIKIEGWKRKGFEGEINKLGYSIFIPSKITVDGTTFKDQVNLTRSL</sequence>
<name>A0A0L8AQR0_9BACT</name>
<evidence type="ECO:0000256" key="1">
    <source>
        <dbReference type="SAM" id="SignalP"/>
    </source>
</evidence>
<evidence type="ECO:0000313" key="3">
    <source>
        <dbReference type="Proteomes" id="UP000036908"/>
    </source>
</evidence>
<dbReference type="OrthoDB" id="982579at2"/>
<gene>
    <name evidence="2" type="ORF">OB69_00415</name>
</gene>
<evidence type="ECO:0000313" key="2">
    <source>
        <dbReference type="EMBL" id="KOF04560.1"/>
    </source>
</evidence>
<feature type="chain" id="PRO_5005580352" evidence="1">
    <location>
        <begin position="21"/>
        <end position="458"/>
    </location>
</feature>
<dbReference type="AlphaFoldDB" id="A0A0L8AQR0"/>
<feature type="signal peptide" evidence="1">
    <location>
        <begin position="1"/>
        <end position="20"/>
    </location>
</feature>
<organism evidence="2 3">
    <name type="scientific">Roseivirga seohaensis subsp. aquiponti</name>
    <dbReference type="NCBI Taxonomy" id="1566026"/>
    <lineage>
        <taxon>Bacteria</taxon>
        <taxon>Pseudomonadati</taxon>
        <taxon>Bacteroidota</taxon>
        <taxon>Cytophagia</taxon>
        <taxon>Cytophagales</taxon>
        <taxon>Roseivirgaceae</taxon>
        <taxon>Roseivirga</taxon>
    </lineage>
</organism>
<keyword evidence="3" id="KW-1185">Reference proteome</keyword>
<keyword evidence="1" id="KW-0732">Signal</keyword>